<organism evidence="5 6">
    <name type="scientific">Catenulispora subtropica</name>
    <dbReference type="NCBI Taxonomy" id="450798"/>
    <lineage>
        <taxon>Bacteria</taxon>
        <taxon>Bacillati</taxon>
        <taxon>Actinomycetota</taxon>
        <taxon>Actinomycetes</taxon>
        <taxon>Catenulisporales</taxon>
        <taxon>Catenulisporaceae</taxon>
        <taxon>Catenulispora</taxon>
    </lineage>
</organism>
<dbReference type="InterPro" id="IPR050415">
    <property type="entry name" value="MRET"/>
</dbReference>
<dbReference type="PRINTS" id="PR00371">
    <property type="entry name" value="FPNCR"/>
</dbReference>
<dbReference type="Gene3D" id="3.40.50.80">
    <property type="entry name" value="Nucleotide-binding domain of ferredoxin-NADP reductase (FNR) module"/>
    <property type="match status" value="1"/>
</dbReference>
<accession>A0ABP5DYY2</accession>
<keyword evidence="2" id="KW-0479">Metal-binding</keyword>
<keyword evidence="2" id="KW-0001">2Fe-2S</keyword>
<dbReference type="InterPro" id="IPR017927">
    <property type="entry name" value="FAD-bd_FR_type"/>
</dbReference>
<keyword evidence="2" id="KW-0408">Iron</keyword>
<keyword evidence="6" id="KW-1185">Reference proteome</keyword>
<evidence type="ECO:0000313" key="6">
    <source>
        <dbReference type="Proteomes" id="UP001499854"/>
    </source>
</evidence>
<dbReference type="InterPro" id="IPR039261">
    <property type="entry name" value="FNR_nucleotide-bd"/>
</dbReference>
<comment type="cofactor">
    <cofactor evidence="1">
        <name>FAD</name>
        <dbReference type="ChEBI" id="CHEBI:57692"/>
    </cofactor>
</comment>
<dbReference type="PANTHER" id="PTHR47354">
    <property type="entry name" value="NADH OXIDOREDUCTASE HCR"/>
    <property type="match status" value="1"/>
</dbReference>
<dbReference type="PRINTS" id="PR00410">
    <property type="entry name" value="PHEHYDRXLASE"/>
</dbReference>
<dbReference type="PANTHER" id="PTHR47354:SF5">
    <property type="entry name" value="PROTEIN RFBI"/>
    <property type="match status" value="1"/>
</dbReference>
<dbReference type="Proteomes" id="UP001499854">
    <property type="component" value="Unassembled WGS sequence"/>
</dbReference>
<dbReference type="Pfam" id="PF00175">
    <property type="entry name" value="NAD_binding_1"/>
    <property type="match status" value="1"/>
</dbReference>
<evidence type="ECO:0000313" key="5">
    <source>
        <dbReference type="EMBL" id="GAA1987905.1"/>
    </source>
</evidence>
<dbReference type="InterPro" id="IPR017938">
    <property type="entry name" value="Riboflavin_synthase-like_b-brl"/>
</dbReference>
<reference evidence="6" key="1">
    <citation type="journal article" date="2019" name="Int. J. Syst. Evol. Microbiol.">
        <title>The Global Catalogue of Microorganisms (GCM) 10K type strain sequencing project: providing services to taxonomists for standard genome sequencing and annotation.</title>
        <authorList>
            <consortium name="The Broad Institute Genomics Platform"/>
            <consortium name="The Broad Institute Genome Sequencing Center for Infectious Disease"/>
            <person name="Wu L."/>
            <person name="Ma J."/>
        </authorList>
    </citation>
    <scope>NUCLEOTIDE SEQUENCE [LARGE SCALE GENOMIC DNA]</scope>
    <source>
        <strain evidence="6">JCM 16013</strain>
    </source>
</reference>
<evidence type="ECO:0000256" key="3">
    <source>
        <dbReference type="ARBA" id="ARBA00023014"/>
    </source>
</evidence>
<dbReference type="RefSeq" id="WP_344660348.1">
    <property type="nucleotide sequence ID" value="NZ_BAAAQM010000039.1"/>
</dbReference>
<evidence type="ECO:0000256" key="1">
    <source>
        <dbReference type="ARBA" id="ARBA00001974"/>
    </source>
</evidence>
<dbReference type="EMBL" id="BAAAQM010000039">
    <property type="protein sequence ID" value="GAA1987905.1"/>
    <property type="molecule type" value="Genomic_DNA"/>
</dbReference>
<name>A0ABP5DYY2_9ACTN</name>
<keyword evidence="3" id="KW-0411">Iron-sulfur</keyword>
<sequence length="251" mass="27241">MARAAIPGRLGERLRWRVATLVGQRAETPAARTLVFDVPGWPGHLAGQHVDVRLTAEDGYSTQRSYSIASAPDGDRVELTVQEVEDGEVSSYLTNGVLDGDRLELRGPVGGWFVWEPAQPEPVLLVAGGSGIVPLMAMIRSRRQTGAEAPFRLLYSVRTPQDRMYLEELRTPDPGLDVTFLYTREAPEGWARRPGRLTGPDLAAVAWPAAAGPTTYVCGPTGFVEHTADLLVALGQDPDRIRTERFGPTGG</sequence>
<evidence type="ECO:0000259" key="4">
    <source>
        <dbReference type="PROSITE" id="PS51384"/>
    </source>
</evidence>
<dbReference type="Pfam" id="PF00970">
    <property type="entry name" value="FAD_binding_6"/>
    <property type="match status" value="1"/>
</dbReference>
<feature type="domain" description="FAD-binding FR-type" evidence="4">
    <location>
        <begin position="14"/>
        <end position="115"/>
    </location>
</feature>
<dbReference type="InterPro" id="IPR001709">
    <property type="entry name" value="Flavoprot_Pyr_Nucl_cyt_Rdtase"/>
</dbReference>
<proteinExistence type="predicted"/>
<evidence type="ECO:0000256" key="2">
    <source>
        <dbReference type="ARBA" id="ARBA00022714"/>
    </source>
</evidence>
<dbReference type="InterPro" id="IPR001433">
    <property type="entry name" value="OxRdtase_FAD/NAD-bd"/>
</dbReference>
<dbReference type="InterPro" id="IPR008333">
    <property type="entry name" value="Cbr1-like_FAD-bd_dom"/>
</dbReference>
<dbReference type="SUPFAM" id="SSF52343">
    <property type="entry name" value="Ferredoxin reductase-like, C-terminal NADP-linked domain"/>
    <property type="match status" value="1"/>
</dbReference>
<dbReference type="PROSITE" id="PS51384">
    <property type="entry name" value="FAD_FR"/>
    <property type="match status" value="1"/>
</dbReference>
<dbReference type="Gene3D" id="2.40.30.10">
    <property type="entry name" value="Translation factors"/>
    <property type="match status" value="1"/>
</dbReference>
<protein>
    <submittedName>
        <fullName evidence="5">Ferredoxin reductase</fullName>
    </submittedName>
</protein>
<dbReference type="SUPFAM" id="SSF63380">
    <property type="entry name" value="Riboflavin synthase domain-like"/>
    <property type="match status" value="1"/>
</dbReference>
<comment type="caution">
    <text evidence="5">The sequence shown here is derived from an EMBL/GenBank/DDBJ whole genome shotgun (WGS) entry which is preliminary data.</text>
</comment>
<dbReference type="CDD" id="cd06217">
    <property type="entry name" value="FNR_iron_sulfur_binding_3"/>
    <property type="match status" value="1"/>
</dbReference>
<gene>
    <name evidence="5" type="ORF">GCM10009838_58390</name>
</gene>